<dbReference type="PRINTS" id="PR00625">
    <property type="entry name" value="JDOMAIN"/>
</dbReference>
<dbReference type="STRING" id="29655.A0A0K9NNQ6"/>
<dbReference type="PROSITE" id="PS51188">
    <property type="entry name" value="ZF_CR"/>
    <property type="match status" value="1"/>
</dbReference>
<dbReference type="FunFam" id="2.10.230.10:FF:000001">
    <property type="entry name" value="DnaJ subfamily A member 2"/>
    <property type="match status" value="1"/>
</dbReference>
<dbReference type="Proteomes" id="UP000036987">
    <property type="component" value="Unassembled WGS sequence"/>
</dbReference>
<dbReference type="Gene3D" id="1.10.287.110">
    <property type="entry name" value="DnaJ domain"/>
    <property type="match status" value="1"/>
</dbReference>
<evidence type="ECO:0000256" key="6">
    <source>
        <dbReference type="SAM" id="MobiDB-lite"/>
    </source>
</evidence>
<dbReference type="GO" id="GO:0005737">
    <property type="term" value="C:cytoplasm"/>
    <property type="evidence" value="ECO:0000318"/>
    <property type="project" value="GO_Central"/>
</dbReference>
<feature type="zinc finger region" description="CR-type" evidence="5">
    <location>
        <begin position="139"/>
        <end position="223"/>
    </location>
</feature>
<dbReference type="GO" id="GO:0005829">
    <property type="term" value="C:cytosol"/>
    <property type="evidence" value="ECO:0000318"/>
    <property type="project" value="GO_Central"/>
</dbReference>
<evidence type="ECO:0000256" key="3">
    <source>
        <dbReference type="ARBA" id="ARBA00022771"/>
    </source>
</evidence>
<dbReference type="GO" id="GO:0009408">
    <property type="term" value="P:response to heat"/>
    <property type="evidence" value="ECO:0007669"/>
    <property type="project" value="InterPro"/>
</dbReference>
<dbReference type="Pfam" id="PF00226">
    <property type="entry name" value="DnaJ"/>
    <property type="match status" value="1"/>
</dbReference>
<name>A0A0K9NNQ6_ZOSMR</name>
<dbReference type="SMART" id="SM00271">
    <property type="entry name" value="DnaJ"/>
    <property type="match status" value="1"/>
</dbReference>
<keyword evidence="2" id="KW-0677">Repeat</keyword>
<dbReference type="GO" id="GO:0030544">
    <property type="term" value="F:Hsp70 protein binding"/>
    <property type="evidence" value="ECO:0007669"/>
    <property type="project" value="InterPro"/>
</dbReference>
<protein>
    <submittedName>
        <fullName evidence="9">Putative Chaperone protein dnaJ</fullName>
    </submittedName>
</protein>
<dbReference type="Pfam" id="PF00684">
    <property type="entry name" value="DnaJ_CXXCXGXG"/>
    <property type="match status" value="1"/>
</dbReference>
<dbReference type="FunFam" id="2.60.260.20:FF:000003">
    <property type="entry name" value="DnaJ subfamily A member 2"/>
    <property type="match status" value="1"/>
</dbReference>
<dbReference type="Gene3D" id="2.10.230.10">
    <property type="entry name" value="Heat shock protein DnaJ, cysteine-rich domain"/>
    <property type="match status" value="1"/>
</dbReference>
<organism evidence="9 10">
    <name type="scientific">Zostera marina</name>
    <name type="common">Eelgrass</name>
    <dbReference type="NCBI Taxonomy" id="29655"/>
    <lineage>
        <taxon>Eukaryota</taxon>
        <taxon>Viridiplantae</taxon>
        <taxon>Streptophyta</taxon>
        <taxon>Embryophyta</taxon>
        <taxon>Tracheophyta</taxon>
        <taxon>Spermatophyta</taxon>
        <taxon>Magnoliopsida</taxon>
        <taxon>Liliopsida</taxon>
        <taxon>Zosteraceae</taxon>
        <taxon>Zostera</taxon>
    </lineage>
</organism>
<keyword evidence="3 5" id="KW-0863">Zinc-finger</keyword>
<dbReference type="GO" id="GO:0051082">
    <property type="term" value="F:unfolded protein binding"/>
    <property type="evidence" value="ECO:0007669"/>
    <property type="project" value="InterPro"/>
</dbReference>
<dbReference type="InterPro" id="IPR018253">
    <property type="entry name" value="DnaJ_domain_CS"/>
</dbReference>
<dbReference type="GO" id="GO:0051087">
    <property type="term" value="F:protein-folding chaperone binding"/>
    <property type="evidence" value="ECO:0000318"/>
    <property type="project" value="GO_Central"/>
</dbReference>
<dbReference type="SUPFAM" id="SSF57938">
    <property type="entry name" value="DnaJ/Hsp40 cysteine-rich domain"/>
    <property type="match status" value="1"/>
</dbReference>
<dbReference type="CDD" id="cd06257">
    <property type="entry name" value="DnaJ"/>
    <property type="match status" value="1"/>
</dbReference>
<dbReference type="EMBL" id="LFYR01002027">
    <property type="protein sequence ID" value="KMZ57702.1"/>
    <property type="molecule type" value="Genomic_DNA"/>
</dbReference>
<keyword evidence="10" id="KW-1185">Reference proteome</keyword>
<reference evidence="10" key="1">
    <citation type="journal article" date="2016" name="Nature">
        <title>The genome of the seagrass Zostera marina reveals angiosperm adaptation to the sea.</title>
        <authorList>
            <person name="Olsen J.L."/>
            <person name="Rouze P."/>
            <person name="Verhelst B."/>
            <person name="Lin Y.-C."/>
            <person name="Bayer T."/>
            <person name="Collen J."/>
            <person name="Dattolo E."/>
            <person name="De Paoli E."/>
            <person name="Dittami S."/>
            <person name="Maumus F."/>
            <person name="Michel G."/>
            <person name="Kersting A."/>
            <person name="Lauritano C."/>
            <person name="Lohaus R."/>
            <person name="Toepel M."/>
            <person name="Tonon T."/>
            <person name="Vanneste K."/>
            <person name="Amirebrahimi M."/>
            <person name="Brakel J."/>
            <person name="Bostroem C."/>
            <person name="Chovatia M."/>
            <person name="Grimwood J."/>
            <person name="Jenkins J.W."/>
            <person name="Jueterbock A."/>
            <person name="Mraz A."/>
            <person name="Stam W.T."/>
            <person name="Tice H."/>
            <person name="Bornberg-Bauer E."/>
            <person name="Green P.J."/>
            <person name="Pearson G.A."/>
            <person name="Procaccini G."/>
            <person name="Duarte C.M."/>
            <person name="Schmutz J."/>
            <person name="Reusch T.B.H."/>
            <person name="Van de Peer Y."/>
        </authorList>
    </citation>
    <scope>NUCLEOTIDE SEQUENCE [LARGE SCALE GENOMIC DNA]</scope>
    <source>
        <strain evidence="10">cv. Finnish</strain>
    </source>
</reference>
<dbReference type="OrthoDB" id="550424at2759"/>
<feature type="region of interest" description="Disordered" evidence="6">
    <location>
        <begin position="394"/>
        <end position="424"/>
    </location>
</feature>
<dbReference type="SUPFAM" id="SSF49493">
    <property type="entry name" value="HSP40/DnaJ peptide-binding domain"/>
    <property type="match status" value="2"/>
</dbReference>
<dbReference type="InterPro" id="IPR036869">
    <property type="entry name" value="J_dom_sf"/>
</dbReference>
<dbReference type="GO" id="GO:0005783">
    <property type="term" value="C:endoplasmic reticulum"/>
    <property type="evidence" value="ECO:0007669"/>
    <property type="project" value="UniProtKB-ARBA"/>
</dbReference>
<dbReference type="InterPro" id="IPR008971">
    <property type="entry name" value="HSP40/DnaJ_pept-bd"/>
</dbReference>
<proteinExistence type="inferred from homology"/>
<gene>
    <name evidence="9" type="ORF">ZOSMA_82G00140</name>
</gene>
<dbReference type="CDD" id="cd10747">
    <property type="entry name" value="DnaJ_C"/>
    <property type="match status" value="1"/>
</dbReference>
<dbReference type="InterPro" id="IPR036410">
    <property type="entry name" value="HSP_DnaJ_Cys-rich_dom_sf"/>
</dbReference>
<dbReference type="AlphaFoldDB" id="A0A0K9NNQ6"/>
<dbReference type="OMA" id="CHAATIK"/>
<dbReference type="GO" id="GO:0042026">
    <property type="term" value="P:protein refolding"/>
    <property type="evidence" value="ECO:0000318"/>
    <property type="project" value="GO_Central"/>
</dbReference>
<evidence type="ECO:0000313" key="9">
    <source>
        <dbReference type="EMBL" id="KMZ57702.1"/>
    </source>
</evidence>
<evidence type="ECO:0000259" key="8">
    <source>
        <dbReference type="PROSITE" id="PS51188"/>
    </source>
</evidence>
<evidence type="ECO:0000313" key="10">
    <source>
        <dbReference type="Proteomes" id="UP000036987"/>
    </source>
</evidence>
<dbReference type="SUPFAM" id="SSF46565">
    <property type="entry name" value="Chaperone J-domain"/>
    <property type="match status" value="1"/>
</dbReference>
<dbReference type="InterPro" id="IPR001305">
    <property type="entry name" value="HSP_DnaJ_Cys-rich_dom"/>
</dbReference>
<feature type="domain" description="CR-type" evidence="8">
    <location>
        <begin position="139"/>
        <end position="223"/>
    </location>
</feature>
<sequence>MFGRMPTKKSNNTKYYESLGVQKNASQDELKKAYRKSAIKNHPDKGGDPEKFKEISHAYEVLSDPEKREIYDQYGEDALKEGMGGGGGGGHNPFDIFESLFSGGGGGGFGGGGSRRHRKKQGEDVIHTTKVSLEDLYNGSVKKLSLTRNILCSKCKGTGSKSGASGKCLGCQGNGMKISMRRIGPGMIQQVQQACNECQGTGEVISDRDRCLQCKGAKVTKEKKVIEINIEKGMQNGRKIIFEGQADEAPDTITGNVIFVLQLKEHPKFKRTGDDLFVEHSLSLTEALCGFQFCLTHLDGRQLLINQNPGEVIKPGQHKAIEDEGMPQYERSFMKGSLYIKFNIEFPNSNFFSPECCHKLEKILPPKPDQPTHMQIEECEETVLHDVNIEDEMKRRKYQKQQEAYDNEEDEESGGNPRVQCAQQ</sequence>
<dbReference type="HAMAP" id="MF_01152">
    <property type="entry name" value="DnaJ"/>
    <property type="match status" value="1"/>
</dbReference>
<dbReference type="PANTHER" id="PTHR43888">
    <property type="entry name" value="DNAJ-LIKE-2, ISOFORM A-RELATED"/>
    <property type="match status" value="1"/>
</dbReference>
<dbReference type="FunFam" id="1.10.287.110:FF:000041">
    <property type="entry name" value="Chaperone protein DNAj, putative"/>
    <property type="match status" value="1"/>
</dbReference>
<dbReference type="GO" id="GO:0005524">
    <property type="term" value="F:ATP binding"/>
    <property type="evidence" value="ECO:0007669"/>
    <property type="project" value="InterPro"/>
</dbReference>
<keyword evidence="4 5" id="KW-0862">Zinc</keyword>
<dbReference type="Pfam" id="PF01556">
    <property type="entry name" value="DnaJ_C"/>
    <property type="match status" value="1"/>
</dbReference>
<dbReference type="CDD" id="cd10719">
    <property type="entry name" value="DnaJ_zf"/>
    <property type="match status" value="1"/>
</dbReference>
<dbReference type="InterPro" id="IPR002939">
    <property type="entry name" value="DnaJ_C"/>
</dbReference>
<accession>A0A0K9NNQ6</accession>
<dbReference type="PROSITE" id="PS00636">
    <property type="entry name" value="DNAJ_1"/>
    <property type="match status" value="1"/>
</dbReference>
<feature type="domain" description="J" evidence="7">
    <location>
        <begin position="14"/>
        <end position="75"/>
    </location>
</feature>
<evidence type="ECO:0000256" key="5">
    <source>
        <dbReference type="PROSITE-ProRule" id="PRU00546"/>
    </source>
</evidence>
<evidence type="ECO:0000256" key="4">
    <source>
        <dbReference type="ARBA" id="ARBA00022833"/>
    </source>
</evidence>
<dbReference type="PROSITE" id="PS50076">
    <property type="entry name" value="DNAJ_2"/>
    <property type="match status" value="1"/>
</dbReference>
<dbReference type="Gene3D" id="2.60.260.20">
    <property type="entry name" value="Urease metallochaperone UreE, N-terminal domain"/>
    <property type="match status" value="2"/>
</dbReference>
<evidence type="ECO:0000256" key="2">
    <source>
        <dbReference type="ARBA" id="ARBA00022737"/>
    </source>
</evidence>
<evidence type="ECO:0000256" key="1">
    <source>
        <dbReference type="ARBA" id="ARBA00022723"/>
    </source>
</evidence>
<keyword evidence="1 5" id="KW-0479">Metal-binding</keyword>
<evidence type="ECO:0000259" key="7">
    <source>
        <dbReference type="PROSITE" id="PS50076"/>
    </source>
</evidence>
<dbReference type="InterPro" id="IPR001623">
    <property type="entry name" value="DnaJ_domain"/>
</dbReference>
<dbReference type="GO" id="GO:0008270">
    <property type="term" value="F:zinc ion binding"/>
    <property type="evidence" value="ECO:0007669"/>
    <property type="project" value="UniProtKB-KW"/>
</dbReference>
<comment type="caution">
    <text evidence="9">The sequence shown here is derived from an EMBL/GenBank/DDBJ whole genome shotgun (WGS) entry which is preliminary data.</text>
</comment>
<dbReference type="InterPro" id="IPR044713">
    <property type="entry name" value="DNJA1/2-like"/>
</dbReference>
<dbReference type="InterPro" id="IPR012724">
    <property type="entry name" value="DnaJ"/>
</dbReference>